<dbReference type="SUPFAM" id="SSF46785">
    <property type="entry name" value="Winged helix' DNA-binding domain"/>
    <property type="match status" value="1"/>
</dbReference>
<dbReference type="RefSeq" id="WP_111343316.1">
    <property type="nucleotide sequence ID" value="NZ_JAIWKD010000001.1"/>
</dbReference>
<dbReference type="EMBL" id="QHHQ01000001">
    <property type="protein sequence ID" value="RAI04112.1"/>
    <property type="molecule type" value="Genomic_DNA"/>
</dbReference>
<dbReference type="AlphaFoldDB" id="A0A8B2P4R4"/>
<reference evidence="5 6" key="1">
    <citation type="submission" date="2018-05" db="EMBL/GenBank/DDBJ databases">
        <title>Acuticoccus sediminis sp. nov., isolated from deep-sea sediment of Indian Ocean.</title>
        <authorList>
            <person name="Liu X."/>
            <person name="Lai Q."/>
            <person name="Du Y."/>
            <person name="Sun F."/>
            <person name="Zhang X."/>
            <person name="Wang S."/>
            <person name="Shao Z."/>
        </authorList>
    </citation>
    <scope>NUCLEOTIDE SEQUENCE [LARGE SCALE GENOMIC DNA]</scope>
    <source>
        <strain evidence="5 6">PTG4-2</strain>
    </source>
</reference>
<keyword evidence="3" id="KW-0804">Transcription</keyword>
<dbReference type="PANTHER" id="PTHR33204:SF39">
    <property type="entry name" value="TRANSCRIPTIONAL REGULATORY PROTEIN"/>
    <property type="match status" value="1"/>
</dbReference>
<keyword evidence="2" id="KW-0238">DNA-binding</keyword>
<dbReference type="InterPro" id="IPR036390">
    <property type="entry name" value="WH_DNA-bd_sf"/>
</dbReference>
<dbReference type="Proteomes" id="UP000249590">
    <property type="component" value="Unassembled WGS sequence"/>
</dbReference>
<organism evidence="5 6">
    <name type="scientific">Acuticoccus sediminis</name>
    <dbReference type="NCBI Taxonomy" id="2184697"/>
    <lineage>
        <taxon>Bacteria</taxon>
        <taxon>Pseudomonadati</taxon>
        <taxon>Pseudomonadota</taxon>
        <taxon>Alphaproteobacteria</taxon>
        <taxon>Hyphomicrobiales</taxon>
        <taxon>Amorphaceae</taxon>
        <taxon>Acuticoccus</taxon>
    </lineage>
</organism>
<evidence type="ECO:0000259" key="4">
    <source>
        <dbReference type="PROSITE" id="PS51118"/>
    </source>
</evidence>
<comment type="caution">
    <text evidence="5">The sequence shown here is derived from an EMBL/GenBank/DDBJ whole genome shotgun (WGS) entry which is preliminary data.</text>
</comment>
<evidence type="ECO:0000313" key="5">
    <source>
        <dbReference type="EMBL" id="RAI04112.1"/>
    </source>
</evidence>
<evidence type="ECO:0000256" key="1">
    <source>
        <dbReference type="ARBA" id="ARBA00023015"/>
    </source>
</evidence>
<dbReference type="InterPro" id="IPR002577">
    <property type="entry name" value="HTH_HxlR"/>
</dbReference>
<dbReference type="GO" id="GO:0003677">
    <property type="term" value="F:DNA binding"/>
    <property type="evidence" value="ECO:0007669"/>
    <property type="project" value="UniProtKB-KW"/>
</dbReference>
<feature type="domain" description="HTH hxlR-type" evidence="4">
    <location>
        <begin position="16"/>
        <end position="115"/>
    </location>
</feature>
<keyword evidence="6" id="KW-1185">Reference proteome</keyword>
<keyword evidence="1" id="KW-0805">Transcription regulation</keyword>
<accession>A0A8B2P4R4</accession>
<evidence type="ECO:0000256" key="3">
    <source>
        <dbReference type="ARBA" id="ARBA00023163"/>
    </source>
</evidence>
<protein>
    <submittedName>
        <fullName evidence="5">Transcriptional regulator</fullName>
    </submittedName>
</protein>
<gene>
    <name evidence="5" type="ORF">DLJ53_06590</name>
</gene>
<dbReference type="PANTHER" id="PTHR33204">
    <property type="entry name" value="TRANSCRIPTIONAL REGULATOR, MARR FAMILY"/>
    <property type="match status" value="1"/>
</dbReference>
<evidence type="ECO:0000256" key="2">
    <source>
        <dbReference type="ARBA" id="ARBA00023125"/>
    </source>
</evidence>
<dbReference type="PROSITE" id="PS51118">
    <property type="entry name" value="HTH_HXLR"/>
    <property type="match status" value="1"/>
</dbReference>
<sequence length="140" mass="15799">MGAPKEPEFEFRGTCCRPVKELLSRIGGKWTVLIVTRLADGPRRFSDLKREIEDISQKMLTSTLRDLERDGFVQRTVTPSIPPRVDYELTDLGMDLLSPLEALGAWAVRNQHRVDAARARFSGYRPAAPHPNDNETHASI</sequence>
<dbReference type="Pfam" id="PF01638">
    <property type="entry name" value="HxlR"/>
    <property type="match status" value="1"/>
</dbReference>
<evidence type="ECO:0000313" key="6">
    <source>
        <dbReference type="Proteomes" id="UP000249590"/>
    </source>
</evidence>
<dbReference type="InterPro" id="IPR036388">
    <property type="entry name" value="WH-like_DNA-bd_sf"/>
</dbReference>
<proteinExistence type="predicted"/>
<dbReference type="Gene3D" id="1.10.10.10">
    <property type="entry name" value="Winged helix-like DNA-binding domain superfamily/Winged helix DNA-binding domain"/>
    <property type="match status" value="1"/>
</dbReference>
<name>A0A8B2P4R4_9HYPH</name>
<dbReference type="OrthoDB" id="9800350at2"/>